<proteinExistence type="predicted"/>
<comment type="caution">
    <text evidence="1">The sequence shown here is derived from an EMBL/GenBank/DDBJ whole genome shotgun (WGS) entry which is preliminary data.</text>
</comment>
<evidence type="ECO:0000313" key="2">
    <source>
        <dbReference type="Proteomes" id="UP000688947"/>
    </source>
</evidence>
<dbReference type="AlphaFoldDB" id="A0A8T1TVA4"/>
<accession>A0A8T1TVA4</accession>
<organism evidence="1 2">
    <name type="scientific">Phytophthora cactorum</name>
    <dbReference type="NCBI Taxonomy" id="29920"/>
    <lineage>
        <taxon>Eukaryota</taxon>
        <taxon>Sar</taxon>
        <taxon>Stramenopiles</taxon>
        <taxon>Oomycota</taxon>
        <taxon>Peronosporomycetes</taxon>
        <taxon>Peronosporales</taxon>
        <taxon>Peronosporaceae</taxon>
        <taxon>Phytophthora</taxon>
    </lineage>
</organism>
<sequence>MCRPMTQTGVAGAAICRTFSRRCVVTRSGSSMRRSLPVRLACHPSSTGHGKAISLAVSPFQAGVSA</sequence>
<dbReference type="EMBL" id="JAENGZ010001430">
    <property type="protein sequence ID" value="KAG6948126.1"/>
    <property type="molecule type" value="Genomic_DNA"/>
</dbReference>
<reference evidence="1" key="1">
    <citation type="submission" date="2021-01" db="EMBL/GenBank/DDBJ databases">
        <title>Phytophthora aleatoria, a newly-described species from Pinus radiata is distinct from Phytophthora cactorum isolates based on comparative genomics.</title>
        <authorList>
            <person name="Mcdougal R."/>
            <person name="Panda P."/>
            <person name="Williams N."/>
            <person name="Studholme D.J."/>
        </authorList>
    </citation>
    <scope>NUCLEOTIDE SEQUENCE</scope>
    <source>
        <strain evidence="1">NZFS 3830</strain>
    </source>
</reference>
<evidence type="ECO:0000313" key="1">
    <source>
        <dbReference type="EMBL" id="KAG6948126.1"/>
    </source>
</evidence>
<dbReference type="Proteomes" id="UP000688947">
    <property type="component" value="Unassembled WGS sequence"/>
</dbReference>
<gene>
    <name evidence="1" type="ORF">JG687_00015676</name>
</gene>
<protein>
    <submittedName>
        <fullName evidence="1">Uncharacterized protein</fullName>
    </submittedName>
</protein>
<name>A0A8T1TVA4_9STRA</name>